<protein>
    <recommendedName>
        <fullName evidence="3">Lipoprotein</fullName>
    </recommendedName>
</protein>
<comment type="caution">
    <text evidence="1">The sequence shown here is derived from an EMBL/GenBank/DDBJ whole genome shotgun (WGS) entry which is preliminary data.</text>
</comment>
<organism evidence="1 2">
    <name type="scientific">Sphingobacterium zeae</name>
    <dbReference type="NCBI Taxonomy" id="1776859"/>
    <lineage>
        <taxon>Bacteria</taxon>
        <taxon>Pseudomonadati</taxon>
        <taxon>Bacteroidota</taxon>
        <taxon>Sphingobacteriia</taxon>
        <taxon>Sphingobacteriales</taxon>
        <taxon>Sphingobacteriaceae</taxon>
        <taxon>Sphingobacterium</taxon>
    </lineage>
</organism>
<dbReference type="EMBL" id="JAUTBA010000001">
    <property type="protein sequence ID" value="MDQ1152213.1"/>
    <property type="molecule type" value="Genomic_DNA"/>
</dbReference>
<gene>
    <name evidence="1" type="ORF">QE382_004197</name>
</gene>
<evidence type="ECO:0000313" key="1">
    <source>
        <dbReference type="EMBL" id="MDQ1152213.1"/>
    </source>
</evidence>
<proteinExistence type="predicted"/>
<name>A0ABU0UBH3_9SPHI</name>
<dbReference type="RefSeq" id="WP_307187556.1">
    <property type="nucleotide sequence ID" value="NZ_JAUTBA010000001.1"/>
</dbReference>
<keyword evidence="2" id="KW-1185">Reference proteome</keyword>
<sequence length="297" mass="34784">MMHTIIIRVFYIIIAFATLSSCKSYQVVPNGFAVEGDEYFVNLNKELTVFIGDDIMESKNWQGNSSPINADKVARRFRKVLRHLRYSDTAYSVLFSGHLEGKYSYDMLAIVNNSPNVKGNKNHLLNLSYFQREQHKEGRYFYNITPFKRQKLLHFVIPVNGRLWQEKMVSLIFLVPEDFTDIAWAKDIVMSNVAMYRDRYKFTPSRTEILCPDDGISRSHLDYKIPEEKVNKTGFMLMKAYGVVEGKRKLVVYRVMKPNDFYGSFVTCKGDYEILYTTLQDKIVWQTKVNTERDVEF</sequence>
<reference evidence="1 2" key="1">
    <citation type="submission" date="2023-07" db="EMBL/GenBank/DDBJ databases">
        <title>Functional and genomic diversity of the sorghum phyllosphere microbiome.</title>
        <authorList>
            <person name="Shade A."/>
        </authorList>
    </citation>
    <scope>NUCLEOTIDE SEQUENCE [LARGE SCALE GENOMIC DNA]</scope>
    <source>
        <strain evidence="1 2">SORGH_AS_0892</strain>
    </source>
</reference>
<evidence type="ECO:0000313" key="2">
    <source>
        <dbReference type="Proteomes" id="UP001244640"/>
    </source>
</evidence>
<dbReference type="Proteomes" id="UP001244640">
    <property type="component" value="Unassembled WGS sequence"/>
</dbReference>
<accession>A0ABU0UBH3</accession>
<evidence type="ECO:0008006" key="3">
    <source>
        <dbReference type="Google" id="ProtNLM"/>
    </source>
</evidence>